<organism evidence="1 2">
    <name type="scientific">Heyndrickxia coagulans</name>
    <name type="common">Weizmannia coagulans</name>
    <dbReference type="NCBI Taxonomy" id="1398"/>
    <lineage>
        <taxon>Bacteria</taxon>
        <taxon>Bacillati</taxon>
        <taxon>Bacillota</taxon>
        <taxon>Bacilli</taxon>
        <taxon>Bacillales</taxon>
        <taxon>Bacillaceae</taxon>
        <taxon>Heyndrickxia</taxon>
    </lineage>
</organism>
<evidence type="ECO:0000313" key="1">
    <source>
        <dbReference type="EMBL" id="KYC62771.1"/>
    </source>
</evidence>
<dbReference type="EMBL" id="LQYG01000044">
    <property type="protein sequence ID" value="KYC62771.1"/>
    <property type="molecule type" value="Genomic_DNA"/>
</dbReference>
<reference evidence="1 2" key="1">
    <citation type="submission" date="2016-01" db="EMBL/GenBank/DDBJ databases">
        <title>Genome Sequences of Twelve Sporeforming Bacillus Species Isolated from Foods.</title>
        <authorList>
            <person name="Berendsen E.M."/>
            <person name="Wells-Bennik M.H."/>
            <person name="Krawcyk A.O."/>
            <person name="De Jong A."/>
            <person name="Holsappel S."/>
            <person name="Eijlander R.T."/>
            <person name="Kuipers O.P."/>
        </authorList>
    </citation>
    <scope>NUCLEOTIDE SEQUENCE [LARGE SCALE GENOMIC DNA]</scope>
    <source>
        <strain evidence="1 2">B4098</strain>
    </source>
</reference>
<comment type="caution">
    <text evidence="1">The sequence shown here is derived from an EMBL/GenBank/DDBJ whole genome shotgun (WGS) entry which is preliminary data.</text>
</comment>
<protein>
    <submittedName>
        <fullName evidence="1">Uncharacterized protein</fullName>
    </submittedName>
</protein>
<proteinExistence type="predicted"/>
<accession>A0A150K0A9</accession>
<sequence>MRMEDFFRKAVKIQFLSHGLKKPVPYSETAGIPQARI</sequence>
<dbReference type="AlphaFoldDB" id="A0A150K0A9"/>
<dbReference type="Proteomes" id="UP000075288">
    <property type="component" value="Unassembled WGS sequence"/>
</dbReference>
<gene>
    <name evidence="1" type="ORF">B4098_2153</name>
</gene>
<name>A0A150K0A9_HEYCO</name>
<evidence type="ECO:0000313" key="2">
    <source>
        <dbReference type="Proteomes" id="UP000075288"/>
    </source>
</evidence>